<evidence type="ECO:0000256" key="1">
    <source>
        <dbReference type="SAM" id="MobiDB-lite"/>
    </source>
</evidence>
<proteinExistence type="predicted"/>
<dbReference type="EMBL" id="MU157866">
    <property type="protein sequence ID" value="KAF9526904.1"/>
    <property type="molecule type" value="Genomic_DNA"/>
</dbReference>
<keyword evidence="3" id="KW-1185">Reference proteome</keyword>
<accession>A0A9P6ED81</accession>
<dbReference type="OrthoDB" id="3058287at2759"/>
<dbReference type="AlphaFoldDB" id="A0A9P6ED81"/>
<comment type="caution">
    <text evidence="2">The sequence shown here is derived from an EMBL/GenBank/DDBJ whole genome shotgun (WGS) entry which is preliminary data.</text>
</comment>
<evidence type="ECO:0000313" key="2">
    <source>
        <dbReference type="EMBL" id="KAF9526904.1"/>
    </source>
</evidence>
<organism evidence="2 3">
    <name type="scientific">Crepidotus variabilis</name>
    <dbReference type="NCBI Taxonomy" id="179855"/>
    <lineage>
        <taxon>Eukaryota</taxon>
        <taxon>Fungi</taxon>
        <taxon>Dikarya</taxon>
        <taxon>Basidiomycota</taxon>
        <taxon>Agaricomycotina</taxon>
        <taxon>Agaricomycetes</taxon>
        <taxon>Agaricomycetidae</taxon>
        <taxon>Agaricales</taxon>
        <taxon>Agaricineae</taxon>
        <taxon>Crepidotaceae</taxon>
        <taxon>Crepidotus</taxon>
    </lineage>
</organism>
<sequence length="255" mass="29521">MSLCAPPSPSAEIVAHATTTPIPGSIFQWPSEAENVTYFDPSDFYVAYKSFDLQDQPFEELPESIQRFLLTTGLYPKQFQNIQAFFKALLETRTARRHRLERTLEGVSKSIVREMLASHFRTGNSTLDEQCKPVLRDVLQPEWRDHLDSYVEEIDALIWLDMTARENTPEQPSWEQYMTERRGDIESMVDFALQCLQNAFEKVRMERKARWLLEEITRGSNKNVEDRFSEAGAESNGSDEEEDQWVKVSATTESH</sequence>
<dbReference type="Proteomes" id="UP000807306">
    <property type="component" value="Unassembled WGS sequence"/>
</dbReference>
<evidence type="ECO:0000313" key="3">
    <source>
        <dbReference type="Proteomes" id="UP000807306"/>
    </source>
</evidence>
<protein>
    <submittedName>
        <fullName evidence="2">Uncharacterized protein</fullName>
    </submittedName>
</protein>
<gene>
    <name evidence="2" type="ORF">CPB83DRAFT_857176</name>
</gene>
<name>A0A9P6ED81_9AGAR</name>
<feature type="region of interest" description="Disordered" evidence="1">
    <location>
        <begin position="221"/>
        <end position="255"/>
    </location>
</feature>
<reference evidence="2" key="1">
    <citation type="submission" date="2020-11" db="EMBL/GenBank/DDBJ databases">
        <authorList>
            <consortium name="DOE Joint Genome Institute"/>
            <person name="Ahrendt S."/>
            <person name="Riley R."/>
            <person name="Andreopoulos W."/>
            <person name="Labutti K."/>
            <person name="Pangilinan J."/>
            <person name="Ruiz-Duenas F.J."/>
            <person name="Barrasa J.M."/>
            <person name="Sanchez-Garcia M."/>
            <person name="Camarero S."/>
            <person name="Miyauchi S."/>
            <person name="Serrano A."/>
            <person name="Linde D."/>
            <person name="Babiker R."/>
            <person name="Drula E."/>
            <person name="Ayuso-Fernandez I."/>
            <person name="Pacheco R."/>
            <person name="Padilla G."/>
            <person name="Ferreira P."/>
            <person name="Barriuso J."/>
            <person name="Kellner H."/>
            <person name="Castanera R."/>
            <person name="Alfaro M."/>
            <person name="Ramirez L."/>
            <person name="Pisabarro A.G."/>
            <person name="Kuo A."/>
            <person name="Tritt A."/>
            <person name="Lipzen A."/>
            <person name="He G."/>
            <person name="Yan M."/>
            <person name="Ng V."/>
            <person name="Cullen D."/>
            <person name="Martin F."/>
            <person name="Rosso M.-N."/>
            <person name="Henrissat B."/>
            <person name="Hibbett D."/>
            <person name="Martinez A.T."/>
            <person name="Grigoriev I.V."/>
        </authorList>
    </citation>
    <scope>NUCLEOTIDE SEQUENCE</scope>
    <source>
        <strain evidence="2">CBS 506.95</strain>
    </source>
</reference>